<reference evidence="2" key="1">
    <citation type="submission" date="2025-08" db="UniProtKB">
        <authorList>
            <consortium name="Ensembl"/>
        </authorList>
    </citation>
    <scope>IDENTIFICATION</scope>
</reference>
<feature type="signal peptide" evidence="1">
    <location>
        <begin position="1"/>
        <end position="23"/>
    </location>
</feature>
<evidence type="ECO:0000313" key="2">
    <source>
        <dbReference type="Ensembl" id="ENSSSCP00045013229.1"/>
    </source>
</evidence>
<protein>
    <submittedName>
        <fullName evidence="2">Uncharacterized protein</fullName>
    </submittedName>
</protein>
<name>A0A8D1KU53_PIG</name>
<dbReference type="Ensembl" id="ENSSSCT00045019284.1">
    <property type="protein sequence ID" value="ENSSSCP00045013229.1"/>
    <property type="gene ID" value="ENSSSCG00045011388.1"/>
</dbReference>
<organism evidence="2 3">
    <name type="scientific">Sus scrofa</name>
    <name type="common">Pig</name>
    <dbReference type="NCBI Taxonomy" id="9823"/>
    <lineage>
        <taxon>Eukaryota</taxon>
        <taxon>Metazoa</taxon>
        <taxon>Chordata</taxon>
        <taxon>Craniata</taxon>
        <taxon>Vertebrata</taxon>
        <taxon>Euteleostomi</taxon>
        <taxon>Mammalia</taxon>
        <taxon>Eutheria</taxon>
        <taxon>Laurasiatheria</taxon>
        <taxon>Artiodactyla</taxon>
        <taxon>Suina</taxon>
        <taxon>Suidae</taxon>
        <taxon>Sus</taxon>
    </lineage>
</organism>
<proteinExistence type="predicted"/>
<dbReference type="Proteomes" id="UP000694728">
    <property type="component" value="Unplaced"/>
</dbReference>
<dbReference type="AlphaFoldDB" id="A0A8D1KU53"/>
<evidence type="ECO:0000256" key="1">
    <source>
        <dbReference type="SAM" id="SignalP"/>
    </source>
</evidence>
<sequence>MMLNGIVSLISLSDLLLLVYRNAVDCCVFILYPLTLPNSLMCSNSFLIESLGFSRYSIMSSANSESFTSSFPLWIPFISLTSLIAVARTSKPMLNSSGESRHPCLVPDLSGNSFSFLPLRMMLALGFSYLAFIMVS</sequence>
<feature type="chain" id="PRO_5034346558" evidence="1">
    <location>
        <begin position="24"/>
        <end position="136"/>
    </location>
</feature>
<keyword evidence="1" id="KW-0732">Signal</keyword>
<evidence type="ECO:0000313" key="3">
    <source>
        <dbReference type="Proteomes" id="UP000694728"/>
    </source>
</evidence>
<accession>A0A8D1KU53</accession>